<evidence type="ECO:0000259" key="7">
    <source>
        <dbReference type="SMART" id="SM00831"/>
    </source>
</evidence>
<dbReference type="OMA" id="SCMESAM"/>
<dbReference type="PANTHER" id="PTHR42861">
    <property type="entry name" value="CALCIUM-TRANSPORTING ATPASE"/>
    <property type="match status" value="1"/>
</dbReference>
<dbReference type="InterPro" id="IPR004014">
    <property type="entry name" value="ATPase_P-typ_cation-transptr_N"/>
</dbReference>
<dbReference type="Proteomes" id="UP000887565">
    <property type="component" value="Unplaced"/>
</dbReference>
<dbReference type="EC" id="7.2.2.10" evidence="2"/>
<dbReference type="SMART" id="SM00831">
    <property type="entry name" value="Cation_ATPase_N"/>
    <property type="match status" value="1"/>
</dbReference>
<dbReference type="InterPro" id="IPR001757">
    <property type="entry name" value="P_typ_ATPase"/>
</dbReference>
<evidence type="ECO:0000256" key="6">
    <source>
        <dbReference type="ARBA" id="ARBA00048694"/>
    </source>
</evidence>
<feature type="domain" description="Cation-transporting P-type ATPase N-terminal" evidence="7">
    <location>
        <begin position="91"/>
        <end position="165"/>
    </location>
</feature>
<evidence type="ECO:0000256" key="1">
    <source>
        <dbReference type="ARBA" id="ARBA00004326"/>
    </source>
</evidence>
<protein>
    <recommendedName>
        <fullName evidence="2">P-type Ca(2+) transporter</fullName>
        <ecNumber evidence="2">7.2.2.10</ecNumber>
    </recommendedName>
</protein>
<dbReference type="GO" id="GO:0005388">
    <property type="term" value="F:P-type calcium transporter activity"/>
    <property type="evidence" value="ECO:0007669"/>
    <property type="project" value="UniProtKB-EC"/>
</dbReference>
<dbReference type="Pfam" id="PF00122">
    <property type="entry name" value="E1-E2_ATPase"/>
    <property type="match status" value="1"/>
</dbReference>
<organism evidence="8 9">
    <name type="scientific">Romanomermis culicivorax</name>
    <name type="common">Nematode worm</name>
    <dbReference type="NCBI Taxonomy" id="13658"/>
    <lineage>
        <taxon>Eukaryota</taxon>
        <taxon>Metazoa</taxon>
        <taxon>Ecdysozoa</taxon>
        <taxon>Nematoda</taxon>
        <taxon>Enoplea</taxon>
        <taxon>Dorylaimia</taxon>
        <taxon>Mermithida</taxon>
        <taxon>Mermithoidea</taxon>
        <taxon>Mermithidae</taxon>
        <taxon>Romanomermis</taxon>
    </lineage>
</organism>
<evidence type="ECO:0000256" key="3">
    <source>
        <dbReference type="ARBA" id="ARBA00022741"/>
    </source>
</evidence>
<keyword evidence="3" id="KW-0547">Nucleotide-binding</keyword>
<dbReference type="NCBIfam" id="TIGR01494">
    <property type="entry name" value="ATPase_P-type"/>
    <property type="match status" value="1"/>
</dbReference>
<dbReference type="GO" id="GO:0033017">
    <property type="term" value="C:sarcoplasmic reticulum membrane"/>
    <property type="evidence" value="ECO:0007669"/>
    <property type="project" value="UniProtKB-SubCell"/>
</dbReference>
<sequence>VSVKLRFKILQAGPEKHNRNEYLTLNGQNSILNERNVDINSKNTALATLDVIDLTTKNAATDKHSISNNDTNSRVGETLTMKNLQGISSRAASLMTVGEICDALRTDQDAGLTHLEAGSRQRIFGYNEFEVGEHDSLFRKYIEQFKNPLILLLLGSAIVSLVMKQFDDAVSITVAIVIVVTVAFVQEYRSEKSLEELTKLVPPSATAIRSGQEVSFLARELVPGDVIVLKMGDRVPADCRLVEAIDMQIDESSFTGEPNPVRKVTSTMSKVASTNHFHDIKNIAFMGTLLRCGKARVLTENNRNNK</sequence>
<evidence type="ECO:0000313" key="9">
    <source>
        <dbReference type="WBParaSite" id="nRc.2.0.1.t12903-RA"/>
    </source>
</evidence>
<keyword evidence="5" id="KW-0703">Sarcoplasmic reticulum</keyword>
<reference evidence="9" key="1">
    <citation type="submission" date="2022-11" db="UniProtKB">
        <authorList>
            <consortium name="WormBaseParasite"/>
        </authorList>
    </citation>
    <scope>IDENTIFICATION</scope>
</reference>
<comment type="catalytic activity">
    <reaction evidence="6">
        <text>Ca(2+)(in) + ATP + H2O = Ca(2+)(out) + ADP + phosphate + H(+)</text>
        <dbReference type="Rhea" id="RHEA:18105"/>
        <dbReference type="ChEBI" id="CHEBI:15377"/>
        <dbReference type="ChEBI" id="CHEBI:15378"/>
        <dbReference type="ChEBI" id="CHEBI:29108"/>
        <dbReference type="ChEBI" id="CHEBI:30616"/>
        <dbReference type="ChEBI" id="CHEBI:43474"/>
        <dbReference type="ChEBI" id="CHEBI:456216"/>
        <dbReference type="EC" id="7.2.2.10"/>
    </reaction>
</comment>
<comment type="subcellular location">
    <subcellularLocation>
        <location evidence="1">Sarcoplasmic reticulum membrane</location>
        <topology evidence="1">Multi-pass membrane protein</topology>
    </subcellularLocation>
</comment>
<evidence type="ECO:0000256" key="2">
    <source>
        <dbReference type="ARBA" id="ARBA00012790"/>
    </source>
</evidence>
<evidence type="ECO:0000256" key="5">
    <source>
        <dbReference type="ARBA" id="ARBA00022951"/>
    </source>
</evidence>
<dbReference type="InterPro" id="IPR059000">
    <property type="entry name" value="ATPase_P-type_domA"/>
</dbReference>
<dbReference type="Pfam" id="PF00690">
    <property type="entry name" value="Cation_ATPase_N"/>
    <property type="match status" value="1"/>
</dbReference>
<dbReference type="Gene3D" id="1.20.1110.10">
    <property type="entry name" value="Calcium-transporting ATPase, transmembrane domain"/>
    <property type="match status" value="1"/>
</dbReference>
<dbReference type="SUPFAM" id="SSF81653">
    <property type="entry name" value="Calcium ATPase, transduction domain A"/>
    <property type="match status" value="1"/>
</dbReference>
<evidence type="ECO:0000313" key="8">
    <source>
        <dbReference type="Proteomes" id="UP000887565"/>
    </source>
</evidence>
<dbReference type="InterPro" id="IPR023298">
    <property type="entry name" value="ATPase_P-typ_TM_dom_sf"/>
</dbReference>
<dbReference type="SUPFAM" id="SSF81665">
    <property type="entry name" value="Calcium ATPase, transmembrane domain M"/>
    <property type="match status" value="1"/>
</dbReference>
<dbReference type="Gene3D" id="2.70.150.10">
    <property type="entry name" value="Calcium-transporting ATPase, cytoplasmic transduction domain A"/>
    <property type="match status" value="1"/>
</dbReference>
<dbReference type="InterPro" id="IPR008250">
    <property type="entry name" value="ATPase_P-typ_transduc_dom_A_sf"/>
</dbReference>
<evidence type="ECO:0000256" key="4">
    <source>
        <dbReference type="ARBA" id="ARBA00022840"/>
    </source>
</evidence>
<dbReference type="GO" id="GO:0005524">
    <property type="term" value="F:ATP binding"/>
    <property type="evidence" value="ECO:0007669"/>
    <property type="project" value="UniProtKB-KW"/>
</dbReference>
<dbReference type="AlphaFoldDB" id="A0A915IG71"/>
<keyword evidence="8" id="KW-1185">Reference proteome</keyword>
<name>A0A915IG71_ROMCU</name>
<proteinExistence type="predicted"/>
<keyword evidence="4" id="KW-0067">ATP-binding</keyword>
<dbReference type="WBParaSite" id="nRc.2.0.1.t12903-RA">
    <property type="protein sequence ID" value="nRc.2.0.1.t12903-RA"/>
    <property type="gene ID" value="nRc.2.0.1.g12903"/>
</dbReference>
<accession>A0A915IG71</accession>
<dbReference type="GO" id="GO:0016887">
    <property type="term" value="F:ATP hydrolysis activity"/>
    <property type="evidence" value="ECO:0007669"/>
    <property type="project" value="InterPro"/>
</dbReference>